<dbReference type="EMBL" id="KN042431">
    <property type="protein sequence ID" value="KFH62530.1"/>
    <property type="molecule type" value="Genomic_DNA"/>
</dbReference>
<feature type="region of interest" description="Disordered" evidence="1">
    <location>
        <begin position="61"/>
        <end position="103"/>
    </location>
</feature>
<feature type="region of interest" description="Disordered" evidence="1">
    <location>
        <begin position="117"/>
        <end position="143"/>
    </location>
</feature>
<accession>A0A086TKQ3</accession>
<feature type="compositionally biased region" description="Basic and acidic residues" evidence="1">
    <location>
        <begin position="23"/>
        <end position="34"/>
    </location>
</feature>
<sequence>MSEANNTTTTTPPRSSFVGKIADGIHRLSHDHSSHQTHQYGTDTAHDNAYIGEAGIVGAHAIPPQLGTNPSKAPSKASSKASSTHSNSSHHSYGGPENRHDNTYISEAVMAGTHAIPPMTFHARHDSKEKLKQNQKMKQPETQ</sequence>
<reference evidence="2 3" key="1">
    <citation type="submission" date="2011-02" db="EMBL/GenBank/DDBJ databases">
        <title>The Genome Sequence of Mortierella verticillata NRRL 6337.</title>
        <authorList>
            <consortium name="The Broad Institute Genome Sequencing Platform"/>
            <person name="Russ C."/>
            <person name="Cuomo C."/>
            <person name="Burger G."/>
            <person name="Gray M.W."/>
            <person name="Holland P.W.H."/>
            <person name="King N."/>
            <person name="Lang F.B.F."/>
            <person name="Roger A.J."/>
            <person name="Ruiz-Trillo I."/>
            <person name="Young S.K."/>
            <person name="Zeng Q."/>
            <person name="Gargeya S."/>
            <person name="Alvarado L."/>
            <person name="Berlin A."/>
            <person name="Chapman S.B."/>
            <person name="Chen Z."/>
            <person name="Freedman E."/>
            <person name="Gellesch M."/>
            <person name="Goldberg J."/>
            <person name="Griggs A."/>
            <person name="Gujja S."/>
            <person name="Heilman E."/>
            <person name="Heiman D."/>
            <person name="Howarth C."/>
            <person name="Mehta T."/>
            <person name="Neiman D."/>
            <person name="Pearson M."/>
            <person name="Roberts A."/>
            <person name="Saif S."/>
            <person name="Shea T."/>
            <person name="Shenoy N."/>
            <person name="Sisk P."/>
            <person name="Stolte C."/>
            <person name="Sykes S."/>
            <person name="White J."/>
            <person name="Yandava C."/>
            <person name="Haas B."/>
            <person name="Nusbaum C."/>
            <person name="Birren B."/>
        </authorList>
    </citation>
    <scope>NUCLEOTIDE SEQUENCE [LARGE SCALE GENOMIC DNA]</scope>
    <source>
        <strain evidence="2 3">NRRL 6337</strain>
    </source>
</reference>
<proteinExistence type="predicted"/>
<feature type="compositionally biased region" description="Low complexity" evidence="1">
    <location>
        <begin position="68"/>
        <end position="92"/>
    </location>
</feature>
<feature type="compositionally biased region" description="Polar residues" evidence="1">
    <location>
        <begin position="134"/>
        <end position="143"/>
    </location>
</feature>
<organism evidence="2 3">
    <name type="scientific">Podila verticillata NRRL 6337</name>
    <dbReference type="NCBI Taxonomy" id="1069443"/>
    <lineage>
        <taxon>Eukaryota</taxon>
        <taxon>Fungi</taxon>
        <taxon>Fungi incertae sedis</taxon>
        <taxon>Mucoromycota</taxon>
        <taxon>Mortierellomycotina</taxon>
        <taxon>Mortierellomycetes</taxon>
        <taxon>Mortierellales</taxon>
        <taxon>Mortierellaceae</taxon>
        <taxon>Podila</taxon>
    </lineage>
</organism>
<protein>
    <submittedName>
        <fullName evidence="2">Uncharacterized protein</fullName>
    </submittedName>
</protein>
<feature type="compositionally biased region" description="Low complexity" evidence="1">
    <location>
        <begin position="1"/>
        <end position="13"/>
    </location>
</feature>
<evidence type="ECO:0000256" key="1">
    <source>
        <dbReference type="SAM" id="MobiDB-lite"/>
    </source>
</evidence>
<dbReference type="Proteomes" id="UP000243308">
    <property type="component" value="Unassembled WGS sequence"/>
</dbReference>
<gene>
    <name evidence="2" type="ORF">MVEG_11923</name>
</gene>
<name>A0A086TKQ3_9FUNG</name>
<dbReference type="AlphaFoldDB" id="A0A086TKQ3"/>
<keyword evidence="3" id="KW-1185">Reference proteome</keyword>
<evidence type="ECO:0000313" key="2">
    <source>
        <dbReference type="EMBL" id="KFH62530.1"/>
    </source>
</evidence>
<dbReference type="OrthoDB" id="2413014at2759"/>
<evidence type="ECO:0000313" key="3">
    <source>
        <dbReference type="Proteomes" id="UP000243308"/>
    </source>
</evidence>
<feature type="compositionally biased region" description="Basic and acidic residues" evidence="1">
    <location>
        <begin position="123"/>
        <end position="132"/>
    </location>
</feature>
<feature type="region of interest" description="Disordered" evidence="1">
    <location>
        <begin position="1"/>
        <end position="46"/>
    </location>
</feature>